<dbReference type="Gene3D" id="3.30.565.10">
    <property type="entry name" value="Histidine kinase-like ATPase, C-terminal domain"/>
    <property type="match status" value="1"/>
</dbReference>
<comment type="caution">
    <text evidence="6">The sequence shown here is derived from an EMBL/GenBank/DDBJ whole genome shotgun (WGS) entry which is preliminary data.</text>
</comment>
<dbReference type="AlphaFoldDB" id="A0A0D0I1F7"/>
<evidence type="ECO:0000256" key="4">
    <source>
        <dbReference type="SAM" id="Phobius"/>
    </source>
</evidence>
<accession>A0A0D0I1F7</accession>
<dbReference type="InterPro" id="IPR050482">
    <property type="entry name" value="Sensor_HK_TwoCompSys"/>
</dbReference>
<dbReference type="PANTHER" id="PTHR24421:SF59">
    <property type="entry name" value="OXYGEN SENSOR HISTIDINE KINASE NREB"/>
    <property type="match status" value="1"/>
</dbReference>
<dbReference type="EMBL" id="JXSQ01000002">
    <property type="protein sequence ID" value="KIP53566.1"/>
    <property type="molecule type" value="Genomic_DNA"/>
</dbReference>
<sequence>MLAVACGVALPALLGYGGLRVPQAAWAAMFVAFGAGTVTVMLAGRCMQLIGFSVCVAAAWAMVLTASPGLLPILLVVTAAMSAYVVPIWVGLLVVMVNTCVVALSAALEITRSSSSGMPSSPAPPAVPAALAPSAAVALAATFYLLIQLATLLSTLTLLREQRLREELAVANTELRASNELLAESARAAERLRISRDLHDLLGHQLTALTLQLETARQVEGAAVQRHVDTADAIARELLRDVRATVSRLRVQAPDLERALRRIADAVPGIRVLVNVAAGVRADEQVSAAFVRATQEVITNAVRHSSARELRIEIAAEASGTVFEAIDDGVGAALPVLGNGLSGLRERFGELGGSLEIDGSSGFRVVGTVPAV</sequence>
<evidence type="ECO:0000313" key="7">
    <source>
        <dbReference type="Proteomes" id="UP000032120"/>
    </source>
</evidence>
<name>A0A0D0I1F7_9MICO</name>
<reference evidence="6 7" key="1">
    <citation type="submission" date="2015-01" db="EMBL/GenBank/DDBJ databases">
        <title>Draft genome sequence of Leucobacter komagatae strain VKM ST2845.</title>
        <authorList>
            <person name="Karlyshev A.V."/>
            <person name="Kudryashova E.B."/>
        </authorList>
    </citation>
    <scope>NUCLEOTIDE SEQUENCE [LARGE SCALE GENOMIC DNA]</scope>
    <source>
        <strain evidence="6 7">VKM ST2845</strain>
    </source>
</reference>
<dbReference type="GO" id="GO:0000155">
    <property type="term" value="F:phosphorelay sensor kinase activity"/>
    <property type="evidence" value="ECO:0007669"/>
    <property type="project" value="InterPro"/>
</dbReference>
<gene>
    <name evidence="6" type="ORF">SD72_02565</name>
</gene>
<feature type="domain" description="Signal transduction histidine kinase subgroup 3 dimerisation and phosphoacceptor" evidence="5">
    <location>
        <begin position="190"/>
        <end position="250"/>
    </location>
</feature>
<evidence type="ECO:0000256" key="1">
    <source>
        <dbReference type="ARBA" id="ARBA00022679"/>
    </source>
</evidence>
<dbReference type="PANTHER" id="PTHR24421">
    <property type="entry name" value="NITRATE/NITRITE SENSOR PROTEIN NARX-RELATED"/>
    <property type="match status" value="1"/>
</dbReference>
<dbReference type="GO" id="GO:0046983">
    <property type="term" value="F:protein dimerization activity"/>
    <property type="evidence" value="ECO:0007669"/>
    <property type="project" value="InterPro"/>
</dbReference>
<dbReference type="GO" id="GO:0016020">
    <property type="term" value="C:membrane"/>
    <property type="evidence" value="ECO:0007669"/>
    <property type="project" value="InterPro"/>
</dbReference>
<keyword evidence="2" id="KW-0418">Kinase</keyword>
<feature type="transmembrane region" description="Helical" evidence="4">
    <location>
        <begin position="129"/>
        <end position="153"/>
    </location>
</feature>
<feature type="transmembrane region" description="Helical" evidence="4">
    <location>
        <begin position="86"/>
        <end position="108"/>
    </location>
</feature>
<feature type="transmembrane region" description="Helical" evidence="4">
    <location>
        <begin position="25"/>
        <end position="43"/>
    </location>
</feature>
<keyword evidence="4" id="KW-0812">Transmembrane</keyword>
<dbReference type="Proteomes" id="UP000032120">
    <property type="component" value="Unassembled WGS sequence"/>
</dbReference>
<keyword evidence="1" id="KW-0808">Transferase</keyword>
<keyword evidence="3" id="KW-0902">Two-component regulatory system</keyword>
<evidence type="ECO:0000256" key="3">
    <source>
        <dbReference type="ARBA" id="ARBA00023012"/>
    </source>
</evidence>
<organism evidence="6 7">
    <name type="scientific">Leucobacter komagatae</name>
    <dbReference type="NCBI Taxonomy" id="55969"/>
    <lineage>
        <taxon>Bacteria</taxon>
        <taxon>Bacillati</taxon>
        <taxon>Actinomycetota</taxon>
        <taxon>Actinomycetes</taxon>
        <taxon>Micrococcales</taxon>
        <taxon>Microbacteriaceae</taxon>
        <taxon>Leucobacter</taxon>
    </lineage>
</organism>
<proteinExistence type="predicted"/>
<evidence type="ECO:0000259" key="5">
    <source>
        <dbReference type="Pfam" id="PF07730"/>
    </source>
</evidence>
<evidence type="ECO:0000313" key="6">
    <source>
        <dbReference type="EMBL" id="KIP53566.1"/>
    </source>
</evidence>
<dbReference type="Gene3D" id="1.20.5.1930">
    <property type="match status" value="1"/>
</dbReference>
<keyword evidence="4" id="KW-0472">Membrane</keyword>
<dbReference type="InterPro" id="IPR036890">
    <property type="entry name" value="HATPase_C_sf"/>
</dbReference>
<protein>
    <recommendedName>
        <fullName evidence="5">Signal transduction histidine kinase subgroup 3 dimerisation and phosphoacceptor domain-containing protein</fullName>
    </recommendedName>
</protein>
<dbReference type="SUPFAM" id="SSF55874">
    <property type="entry name" value="ATPase domain of HSP90 chaperone/DNA topoisomerase II/histidine kinase"/>
    <property type="match status" value="1"/>
</dbReference>
<dbReference type="CDD" id="cd16917">
    <property type="entry name" value="HATPase_UhpB-NarQ-NarX-like"/>
    <property type="match status" value="1"/>
</dbReference>
<keyword evidence="4" id="KW-1133">Transmembrane helix</keyword>
<keyword evidence="7" id="KW-1185">Reference proteome</keyword>
<evidence type="ECO:0000256" key="2">
    <source>
        <dbReference type="ARBA" id="ARBA00022777"/>
    </source>
</evidence>
<feature type="transmembrane region" description="Helical" evidence="4">
    <location>
        <begin position="50"/>
        <end position="80"/>
    </location>
</feature>
<dbReference type="InterPro" id="IPR011712">
    <property type="entry name" value="Sig_transdc_His_kin_sub3_dim/P"/>
</dbReference>
<dbReference type="Pfam" id="PF07730">
    <property type="entry name" value="HisKA_3"/>
    <property type="match status" value="1"/>
</dbReference>